<gene>
    <name evidence="2" type="ORF">GOBAR_AA24138</name>
</gene>
<accession>A0A2P5WZL1</accession>
<sequence length="199" mass="21707">MSASCTFELLSLLPLALGTLYLRVSWQESWGIHREILRACITSVYESVSPPSSFAVLFSRELPTTYVFRLPTFHGCFLTLGELILHDLSLAFFPLRSTDTFTELSGPCRLAITDLVTSSRGISVSLKDQAPGGQPKSTGSSLSILGYGKGSPSTGSTVALVQLPFVPFRKWLPVTFLDEVESLNLSPGMSSPYFYIALD</sequence>
<reference evidence="2 3" key="1">
    <citation type="submission" date="2015-01" db="EMBL/GenBank/DDBJ databases">
        <title>Genome of allotetraploid Gossypium barbadense reveals genomic plasticity and fiber elongation in cotton evolution.</title>
        <authorList>
            <person name="Chen X."/>
            <person name="Liu X."/>
            <person name="Zhao B."/>
            <person name="Zheng H."/>
            <person name="Hu Y."/>
            <person name="Lu G."/>
            <person name="Yang C."/>
            <person name="Chen J."/>
            <person name="Shan C."/>
            <person name="Zhang L."/>
            <person name="Zhou Y."/>
            <person name="Wang L."/>
            <person name="Guo W."/>
            <person name="Bai Y."/>
            <person name="Ruan J."/>
            <person name="Shangguan X."/>
            <person name="Mao Y."/>
            <person name="Jiang J."/>
            <person name="Zhu Y."/>
            <person name="Lei J."/>
            <person name="Kang H."/>
            <person name="Chen S."/>
            <person name="He X."/>
            <person name="Wang R."/>
            <person name="Wang Y."/>
            <person name="Chen J."/>
            <person name="Wang L."/>
            <person name="Yu S."/>
            <person name="Wang B."/>
            <person name="Wei J."/>
            <person name="Song S."/>
            <person name="Lu X."/>
            <person name="Gao Z."/>
            <person name="Gu W."/>
            <person name="Deng X."/>
            <person name="Ma D."/>
            <person name="Wang S."/>
            <person name="Liang W."/>
            <person name="Fang L."/>
            <person name="Cai C."/>
            <person name="Zhu X."/>
            <person name="Zhou B."/>
            <person name="Zhang Y."/>
            <person name="Chen Z."/>
            <person name="Xu S."/>
            <person name="Zhu R."/>
            <person name="Wang S."/>
            <person name="Zhang T."/>
            <person name="Zhao G."/>
        </authorList>
    </citation>
    <scope>NUCLEOTIDE SEQUENCE [LARGE SCALE GENOMIC DNA]</scope>
    <source>
        <strain evidence="3">cv. Xinhai21</strain>
        <tissue evidence="2">Leaf</tissue>
    </source>
</reference>
<evidence type="ECO:0000256" key="1">
    <source>
        <dbReference type="SAM" id="SignalP"/>
    </source>
</evidence>
<proteinExistence type="predicted"/>
<organism evidence="2 3">
    <name type="scientific">Gossypium barbadense</name>
    <name type="common">Sea Island cotton</name>
    <name type="synonym">Hibiscus barbadensis</name>
    <dbReference type="NCBI Taxonomy" id="3634"/>
    <lineage>
        <taxon>Eukaryota</taxon>
        <taxon>Viridiplantae</taxon>
        <taxon>Streptophyta</taxon>
        <taxon>Embryophyta</taxon>
        <taxon>Tracheophyta</taxon>
        <taxon>Spermatophyta</taxon>
        <taxon>Magnoliopsida</taxon>
        <taxon>eudicotyledons</taxon>
        <taxon>Gunneridae</taxon>
        <taxon>Pentapetalae</taxon>
        <taxon>rosids</taxon>
        <taxon>malvids</taxon>
        <taxon>Malvales</taxon>
        <taxon>Malvaceae</taxon>
        <taxon>Malvoideae</taxon>
        <taxon>Gossypium</taxon>
    </lineage>
</organism>
<protein>
    <submittedName>
        <fullName evidence="2">Uncharacterized protein</fullName>
    </submittedName>
</protein>
<feature type="chain" id="PRO_5015181324" evidence="1">
    <location>
        <begin position="19"/>
        <end position="199"/>
    </location>
</feature>
<dbReference type="EMBL" id="KZ666028">
    <property type="protein sequence ID" value="PPR96523.1"/>
    <property type="molecule type" value="Genomic_DNA"/>
</dbReference>
<keyword evidence="1" id="KW-0732">Signal</keyword>
<name>A0A2P5WZL1_GOSBA</name>
<evidence type="ECO:0000313" key="2">
    <source>
        <dbReference type="EMBL" id="PPR96523.1"/>
    </source>
</evidence>
<dbReference type="AlphaFoldDB" id="A0A2P5WZL1"/>
<dbReference type="Proteomes" id="UP000239757">
    <property type="component" value="Unassembled WGS sequence"/>
</dbReference>
<feature type="signal peptide" evidence="1">
    <location>
        <begin position="1"/>
        <end position="18"/>
    </location>
</feature>
<evidence type="ECO:0000313" key="3">
    <source>
        <dbReference type="Proteomes" id="UP000239757"/>
    </source>
</evidence>